<dbReference type="EMBL" id="GIFC01000382">
    <property type="protein sequence ID" value="MXU82465.1"/>
    <property type="molecule type" value="Transcribed_RNA"/>
</dbReference>
<reference evidence="1" key="1">
    <citation type="submission" date="2019-12" db="EMBL/GenBank/DDBJ databases">
        <title>An insight into the sialome of adult female Ixodes ricinus ticks feeding for 6 days.</title>
        <authorList>
            <person name="Perner J."/>
            <person name="Ribeiro J.M.C."/>
        </authorList>
    </citation>
    <scope>NUCLEOTIDE SEQUENCE</scope>
    <source>
        <strain evidence="1">Semi-engorged</strain>
        <tissue evidence="1">Salivary glands</tissue>
    </source>
</reference>
<organism evidence="1">
    <name type="scientific">Ixodes ricinus</name>
    <name type="common">Common tick</name>
    <name type="synonym">Acarus ricinus</name>
    <dbReference type="NCBI Taxonomy" id="34613"/>
    <lineage>
        <taxon>Eukaryota</taxon>
        <taxon>Metazoa</taxon>
        <taxon>Ecdysozoa</taxon>
        <taxon>Arthropoda</taxon>
        <taxon>Chelicerata</taxon>
        <taxon>Arachnida</taxon>
        <taxon>Acari</taxon>
        <taxon>Parasitiformes</taxon>
        <taxon>Ixodida</taxon>
        <taxon>Ixodoidea</taxon>
        <taxon>Ixodidae</taxon>
        <taxon>Ixodinae</taxon>
        <taxon>Ixodes</taxon>
    </lineage>
</organism>
<proteinExistence type="predicted"/>
<evidence type="ECO:0000313" key="1">
    <source>
        <dbReference type="EMBL" id="MXU82465.1"/>
    </source>
</evidence>
<dbReference type="AlphaFoldDB" id="A0A6B0U1Y0"/>
<sequence length="69" mass="7335">MATMALCRIYPAASIAVSLLVSFAFRQARKRGVALDVTDDASTLLLTSEFLAGAMLLAQKRTFTAVVVA</sequence>
<protein>
    <submittedName>
        <fullName evidence="1">Putative secreted protein</fullName>
    </submittedName>
</protein>
<name>A0A6B0U1Y0_IXORI</name>
<accession>A0A6B0U1Y0</accession>